<dbReference type="Proteomes" id="UP000582837">
    <property type="component" value="Unassembled WGS sequence"/>
</dbReference>
<evidence type="ECO:0000313" key="3">
    <source>
        <dbReference type="Proteomes" id="UP000582837"/>
    </source>
</evidence>
<sequence>MHRYLPLALLALAAACGSSDADADAAPEATPAVVDSARPREQAIRAFQAQSGPAPAGLRGLPAPSADTLVARFASAVARGDTAALAGMVMDQGEFAHFFYAGSPQSLPPYELPPEIMWLQLSQQSERGFRRLMDRFGGKDVVGAQGWACAREERQGTDRVWSGCTLRVRGETAPVPVFGGIWEHGGAYKFVSYANDL</sequence>
<comment type="caution">
    <text evidence="2">The sequence shown here is derived from an EMBL/GenBank/DDBJ whole genome shotgun (WGS) entry which is preliminary data.</text>
</comment>
<dbReference type="PROSITE" id="PS51257">
    <property type="entry name" value="PROKAR_LIPOPROTEIN"/>
    <property type="match status" value="1"/>
</dbReference>
<keyword evidence="3" id="KW-1185">Reference proteome</keyword>
<name>A0A841H744_9BACT</name>
<evidence type="ECO:0000256" key="1">
    <source>
        <dbReference type="SAM" id="SignalP"/>
    </source>
</evidence>
<dbReference type="RefSeq" id="WP_183685854.1">
    <property type="nucleotide sequence ID" value="NZ_JABDTL010000001.1"/>
</dbReference>
<organism evidence="2 3">
    <name type="scientific">Longimicrobium terrae</name>
    <dbReference type="NCBI Taxonomy" id="1639882"/>
    <lineage>
        <taxon>Bacteria</taxon>
        <taxon>Pseudomonadati</taxon>
        <taxon>Gemmatimonadota</taxon>
        <taxon>Longimicrobiia</taxon>
        <taxon>Longimicrobiales</taxon>
        <taxon>Longimicrobiaceae</taxon>
        <taxon>Longimicrobium</taxon>
    </lineage>
</organism>
<keyword evidence="1" id="KW-0732">Signal</keyword>
<evidence type="ECO:0000313" key="2">
    <source>
        <dbReference type="EMBL" id="MBB6073722.1"/>
    </source>
</evidence>
<gene>
    <name evidence="2" type="ORF">HNQ61_005393</name>
</gene>
<reference evidence="2 3" key="1">
    <citation type="submission" date="2020-08" db="EMBL/GenBank/DDBJ databases">
        <title>Genomic Encyclopedia of Type Strains, Phase IV (KMG-IV): sequencing the most valuable type-strain genomes for metagenomic binning, comparative biology and taxonomic classification.</title>
        <authorList>
            <person name="Goeker M."/>
        </authorList>
    </citation>
    <scope>NUCLEOTIDE SEQUENCE [LARGE SCALE GENOMIC DNA]</scope>
    <source>
        <strain evidence="2 3">DSM 29007</strain>
    </source>
</reference>
<accession>A0A841H744</accession>
<proteinExistence type="predicted"/>
<dbReference type="EMBL" id="JACHIA010000028">
    <property type="protein sequence ID" value="MBB6073722.1"/>
    <property type="molecule type" value="Genomic_DNA"/>
</dbReference>
<feature type="signal peptide" evidence="1">
    <location>
        <begin position="1"/>
        <end position="23"/>
    </location>
</feature>
<feature type="chain" id="PRO_5032721239" evidence="1">
    <location>
        <begin position="24"/>
        <end position="197"/>
    </location>
</feature>
<dbReference type="AlphaFoldDB" id="A0A841H744"/>
<protein>
    <submittedName>
        <fullName evidence="2">Uncharacterized protein</fullName>
    </submittedName>
</protein>